<name>A0A8J9ZVE4_BRALA</name>
<dbReference type="EMBL" id="OV696689">
    <property type="protein sequence ID" value="CAH1262815.1"/>
    <property type="molecule type" value="Genomic_DNA"/>
</dbReference>
<reference evidence="1" key="1">
    <citation type="submission" date="2022-01" db="EMBL/GenBank/DDBJ databases">
        <authorList>
            <person name="Braso-Vives M."/>
        </authorList>
    </citation>
    <scope>NUCLEOTIDE SEQUENCE</scope>
</reference>
<proteinExistence type="predicted"/>
<keyword evidence="2" id="KW-1185">Reference proteome</keyword>
<evidence type="ECO:0000313" key="2">
    <source>
        <dbReference type="Proteomes" id="UP000838412"/>
    </source>
</evidence>
<dbReference type="AlphaFoldDB" id="A0A8J9ZVE4"/>
<accession>A0A8J9ZVE4</accession>
<evidence type="ECO:0000313" key="1">
    <source>
        <dbReference type="EMBL" id="CAH1262815.1"/>
    </source>
</evidence>
<dbReference type="OrthoDB" id="10470003at2759"/>
<protein>
    <submittedName>
        <fullName evidence="1">Hypp2581 protein</fullName>
    </submittedName>
</protein>
<sequence>MNKKGVQGCISSIHHRIHNTAYKEGRLLILPLTGSSLALPVPRHDFISAQPPPKSKRKMASSQLHLCLSVCVLLTSGISARTLLSDVTTCALLCLGCNELHKGTLQWETRGGGELCVNFCTRSLPSLIPRDFCHFILGDGERKGSTFTKGSHGHLMIRHCYKVAGRSCIEQIISGFRTVTTFNLQSHHTPLPRFQAETYLSRSVRYKMSGRLSLVLCVLAMVCVVSSRSVINTQFACLMECLACSQRFHTSVWNGLACKHACNDVGPNSPYDLIGAGIDAFCSNFIET</sequence>
<dbReference type="Proteomes" id="UP000838412">
    <property type="component" value="Chromosome 4"/>
</dbReference>
<gene>
    <name evidence="1" type="primary">Hypp2581</name>
    <name evidence="1" type="ORF">BLAG_LOCUS17713</name>
</gene>
<organism evidence="1 2">
    <name type="scientific">Branchiostoma lanceolatum</name>
    <name type="common">Common lancelet</name>
    <name type="synonym">Amphioxus lanceolatum</name>
    <dbReference type="NCBI Taxonomy" id="7740"/>
    <lineage>
        <taxon>Eukaryota</taxon>
        <taxon>Metazoa</taxon>
        <taxon>Chordata</taxon>
        <taxon>Cephalochordata</taxon>
        <taxon>Leptocardii</taxon>
        <taxon>Amphioxiformes</taxon>
        <taxon>Branchiostomatidae</taxon>
        <taxon>Branchiostoma</taxon>
    </lineage>
</organism>